<evidence type="ECO:0000256" key="1">
    <source>
        <dbReference type="SAM" id="Phobius"/>
    </source>
</evidence>
<dbReference type="EMBL" id="CAICTM010000278">
    <property type="protein sequence ID" value="CAB9506808.1"/>
    <property type="molecule type" value="Genomic_DNA"/>
</dbReference>
<reference evidence="2" key="1">
    <citation type="submission" date="2020-06" db="EMBL/GenBank/DDBJ databases">
        <authorList>
            <consortium name="Plant Systems Biology data submission"/>
        </authorList>
    </citation>
    <scope>NUCLEOTIDE SEQUENCE</scope>
    <source>
        <strain evidence="2">D6</strain>
    </source>
</reference>
<protein>
    <submittedName>
        <fullName evidence="2">Uncharacterized protein</fullName>
    </submittedName>
</protein>
<feature type="transmembrane region" description="Helical" evidence="1">
    <location>
        <begin position="195"/>
        <end position="216"/>
    </location>
</feature>
<keyword evidence="1" id="KW-0472">Membrane</keyword>
<evidence type="ECO:0000313" key="3">
    <source>
        <dbReference type="Proteomes" id="UP001153069"/>
    </source>
</evidence>
<keyword evidence="1" id="KW-0812">Transmembrane</keyword>
<name>A0A9N8DPL1_9STRA</name>
<keyword evidence="1" id="KW-1133">Transmembrane helix</keyword>
<gene>
    <name evidence="2" type="ORF">SEMRO_279_G106920.1</name>
</gene>
<dbReference type="AlphaFoldDB" id="A0A9N8DPL1"/>
<organism evidence="2 3">
    <name type="scientific">Seminavis robusta</name>
    <dbReference type="NCBI Taxonomy" id="568900"/>
    <lineage>
        <taxon>Eukaryota</taxon>
        <taxon>Sar</taxon>
        <taxon>Stramenopiles</taxon>
        <taxon>Ochrophyta</taxon>
        <taxon>Bacillariophyta</taxon>
        <taxon>Bacillariophyceae</taxon>
        <taxon>Bacillariophycidae</taxon>
        <taxon>Naviculales</taxon>
        <taxon>Naviculaceae</taxon>
        <taxon>Seminavis</taxon>
    </lineage>
</organism>
<keyword evidence="3" id="KW-1185">Reference proteome</keyword>
<sequence>MAEKPMLTPVVTGQETAGMVSVTAPMDLQEGYQLQVSVNGQQKNVTVPAGGVKEGQSFQARPVAGASTGGVAAGGVVHNIPQGKWRDNICDCFKFGCCHAMCCLGFCCEPILGGQVMTRMSRDFMGGPGARPSASKTCQIVTGIFIVVAIVQGALRAVQGATNCPYGNQRYNDAGELYIQCPDGTTETPTSTFQIVGLVHAIVGFLFAVYFFFAICRTRAAIRRKYEIKPECCGEAEDCCCTFWCSCCTVQQMARHTNDYSTYDVGCCSGDCCNNRGQQPQVPEIEP</sequence>
<evidence type="ECO:0000313" key="2">
    <source>
        <dbReference type="EMBL" id="CAB9506808.1"/>
    </source>
</evidence>
<accession>A0A9N8DPL1</accession>
<comment type="caution">
    <text evidence="2">The sequence shown here is derived from an EMBL/GenBank/DDBJ whole genome shotgun (WGS) entry which is preliminary data.</text>
</comment>
<dbReference type="Proteomes" id="UP001153069">
    <property type="component" value="Unassembled WGS sequence"/>
</dbReference>
<proteinExistence type="predicted"/>
<dbReference type="OrthoDB" id="52056at2759"/>
<dbReference type="InterPro" id="IPR006461">
    <property type="entry name" value="PLAC_motif_containing"/>
</dbReference>
<dbReference type="Pfam" id="PF04749">
    <property type="entry name" value="PLAC8"/>
    <property type="match status" value="1"/>
</dbReference>